<reference evidence="4" key="1">
    <citation type="submission" date="2023-03" db="EMBL/GenBank/DDBJ databases">
        <title>Mating type loci evolution in Malassezia.</title>
        <authorList>
            <person name="Coelho M.A."/>
        </authorList>
    </citation>
    <scope>NUCLEOTIDE SEQUENCE</scope>
    <source>
        <strain evidence="4">CBS 9431</strain>
    </source>
</reference>
<feature type="domain" description="CCAAT-binding factor" evidence="3">
    <location>
        <begin position="617"/>
        <end position="791"/>
    </location>
</feature>
<dbReference type="AlphaFoldDB" id="A0AAF0EV08"/>
<gene>
    <name evidence="4" type="primary">MAK21</name>
    <name evidence="4" type="ORF">MJAP1_000319</name>
</gene>
<name>A0AAF0EV08_9BASI</name>
<sequence>MGRDFRPKGKGARKAPPAQRDASDDDEHNVADDVLLREVQALGGNKDDVALMQSKGGSGPKLSDAQLSSELAAFMQQENMALPGKEKPRQEQGKNLPKDTKGGKEQVKEQAKAKVPAKEQAKEQVKENKAKENKAKEHKAKEQPKQQPKEQPKEQPKAQKQQKPREKAHDSQKAQDAPARPAGKHMLFDGETPRVVEAGSLKLLIEPQPDWPAIPLSPLDVPPNKIPKTVQDATVAALHALGQQTLDEENATYARLANGEGGKNITLGALTLSDLQFARTLLTSSKASTLSDRISAVTLLLQSSPVHNLKALDTLMTMAGKPSREEAGRATRALADWLASGGGLGPGKLNYFRDQPLLPAAAAAYASGTSQALRVCTCLWAFEDMLKKTYFAFVQLLERQSHDTLLFMRKQAVTQVFVLLRDKAEQEHNLLRLLTNKLGDPDRSVASKASTHLMELLHAHPAMKGIVLREVSETVLRSQVVNHAGETGKGNQHATYYGVLTLNQTLFTTQDAAIANEVFTVYFQLFDVCLAQEEREEKEDKSKEEPRDKKRWRDQQKGAANRDLVNKAAADVDSRLLAAILTGIRRVFPFTSMEAAALDKHLDTLFRITHTHSFNIAIQALQLIFQVAIGAAKDASAPNFSPHIADRYYRTLYDSLLDSRLATTSKQAMYLNLVYKSLKADLDPERVKAFVKRICQILCVQDPPFICGALVLLSELFTAVPGLRSMLTDPEEDGVEHFADADEDGETAAQPTQRSLYDGRKRDPRFAHAGDTALWDILPLLHHFHPSVSLNAKQLLDGVKVTSNADLTLNTLMHFLDRFVFRNPKKMSAVKGSSIMQPALSGDMDNEVLVRRSHVPLDYVNSAAFWSQRPENVPVDQQFFLQFFQAKQKRAGQDKPKPSADEEVDTVLDKEGADEADDAELSTDDEQEKEIWKAMKDSLPTEDVDEEEDDDDDDELLEQLGDDEDEDDEDEDDEDDDGGRIEDDGDEDDEPGMFLEDDDDLVPFTNFDDEDEEEEEEEEEKEPAAGTKRAAEDEDEAAPASKNRKRAEQRRKRRALPAFASADEYAHMLASDDEGNV</sequence>
<feature type="compositionally biased region" description="Acidic residues" evidence="2">
    <location>
        <begin position="914"/>
        <end position="928"/>
    </location>
</feature>
<evidence type="ECO:0000313" key="4">
    <source>
        <dbReference type="EMBL" id="WFD37375.1"/>
    </source>
</evidence>
<evidence type="ECO:0000259" key="3">
    <source>
        <dbReference type="Pfam" id="PF03914"/>
    </source>
</evidence>
<feature type="region of interest" description="Disordered" evidence="2">
    <location>
        <begin position="1"/>
        <end position="188"/>
    </location>
</feature>
<protein>
    <submittedName>
        <fullName evidence="4">RNA-binding ribosome biosynthesis protein mak21</fullName>
    </submittedName>
</protein>
<dbReference type="RefSeq" id="XP_060120272.1">
    <property type="nucleotide sequence ID" value="XM_060264289.1"/>
</dbReference>
<dbReference type="Proteomes" id="UP001217754">
    <property type="component" value="Chromosome 1"/>
</dbReference>
<feature type="region of interest" description="Disordered" evidence="2">
    <location>
        <begin position="890"/>
        <end position="1077"/>
    </location>
</feature>
<feature type="compositionally biased region" description="Basic and acidic residues" evidence="2">
    <location>
        <begin position="84"/>
        <end position="173"/>
    </location>
</feature>
<dbReference type="GeneID" id="85223968"/>
<feature type="compositionally biased region" description="Basic residues" evidence="2">
    <location>
        <begin position="1042"/>
        <end position="1055"/>
    </location>
</feature>
<feature type="compositionally biased region" description="Acidic residues" evidence="2">
    <location>
        <begin position="940"/>
        <end position="1021"/>
    </location>
</feature>
<organism evidence="4 5">
    <name type="scientific">Malassezia japonica</name>
    <dbReference type="NCBI Taxonomy" id="223818"/>
    <lineage>
        <taxon>Eukaryota</taxon>
        <taxon>Fungi</taxon>
        <taxon>Dikarya</taxon>
        <taxon>Basidiomycota</taxon>
        <taxon>Ustilaginomycotina</taxon>
        <taxon>Malasseziomycetes</taxon>
        <taxon>Malasseziales</taxon>
        <taxon>Malasseziaceae</taxon>
        <taxon>Malassezia</taxon>
    </lineage>
</organism>
<dbReference type="SUPFAM" id="SSF48371">
    <property type="entry name" value="ARM repeat"/>
    <property type="match status" value="1"/>
</dbReference>
<dbReference type="PANTHER" id="PTHR12048">
    <property type="entry name" value="CCAAT-BINDING FACTOR-RELATED"/>
    <property type="match status" value="1"/>
</dbReference>
<dbReference type="EMBL" id="CP119958">
    <property type="protein sequence ID" value="WFD37375.1"/>
    <property type="molecule type" value="Genomic_DNA"/>
</dbReference>
<feature type="compositionally biased region" description="Basic and acidic residues" evidence="2">
    <location>
        <begin position="535"/>
        <end position="556"/>
    </location>
</feature>
<feature type="region of interest" description="Disordered" evidence="2">
    <location>
        <begin position="535"/>
        <end position="558"/>
    </location>
</feature>
<accession>A0AAF0EV08</accession>
<feature type="compositionally biased region" description="Basic and acidic residues" evidence="2">
    <location>
        <begin position="891"/>
        <end position="900"/>
    </location>
</feature>
<evidence type="ECO:0000256" key="1">
    <source>
        <dbReference type="ARBA" id="ARBA00007797"/>
    </source>
</evidence>
<evidence type="ECO:0000256" key="2">
    <source>
        <dbReference type="SAM" id="MobiDB-lite"/>
    </source>
</evidence>
<proteinExistence type="inferred from homology"/>
<dbReference type="InterPro" id="IPR005612">
    <property type="entry name" value="CCAAT-binding_factor"/>
</dbReference>
<evidence type="ECO:0000313" key="5">
    <source>
        <dbReference type="Proteomes" id="UP001217754"/>
    </source>
</evidence>
<dbReference type="InterPro" id="IPR016024">
    <property type="entry name" value="ARM-type_fold"/>
</dbReference>
<dbReference type="Pfam" id="PF03914">
    <property type="entry name" value="CBF"/>
    <property type="match status" value="1"/>
</dbReference>
<dbReference type="PANTHER" id="PTHR12048:SF0">
    <property type="entry name" value="CCAAT_ENHANCER-BINDING PROTEIN ZETA"/>
    <property type="match status" value="1"/>
</dbReference>
<dbReference type="InterPro" id="IPR040155">
    <property type="entry name" value="CEBPZ/Mak21-like"/>
</dbReference>
<keyword evidence="5" id="KW-1185">Reference proteome</keyword>
<dbReference type="GO" id="GO:0005634">
    <property type="term" value="C:nucleus"/>
    <property type="evidence" value="ECO:0007669"/>
    <property type="project" value="TreeGrafter"/>
</dbReference>
<comment type="similarity">
    <text evidence="1">Belongs to the CBF/MAK21 family.</text>
</comment>